<dbReference type="AlphaFoldDB" id="A0AAD9MVI9"/>
<feature type="domain" description="Nucleotide-diphospho-sugar transferase" evidence="2">
    <location>
        <begin position="148"/>
        <end position="345"/>
    </location>
</feature>
<comment type="caution">
    <text evidence="3">The sequence shown here is derived from an EMBL/GenBank/DDBJ whole genome shotgun (WGS) entry which is preliminary data.</text>
</comment>
<dbReference type="GO" id="GO:0016757">
    <property type="term" value="F:glycosyltransferase activity"/>
    <property type="evidence" value="ECO:0007669"/>
    <property type="project" value="TreeGrafter"/>
</dbReference>
<accession>A0AAD9MVI9</accession>
<evidence type="ECO:0000313" key="4">
    <source>
        <dbReference type="Proteomes" id="UP001208570"/>
    </source>
</evidence>
<dbReference type="SUPFAM" id="SSF53448">
    <property type="entry name" value="Nucleotide-diphospho-sugar transferases"/>
    <property type="match status" value="1"/>
</dbReference>
<organism evidence="3 4">
    <name type="scientific">Paralvinella palmiformis</name>
    <dbReference type="NCBI Taxonomy" id="53620"/>
    <lineage>
        <taxon>Eukaryota</taxon>
        <taxon>Metazoa</taxon>
        <taxon>Spiralia</taxon>
        <taxon>Lophotrochozoa</taxon>
        <taxon>Annelida</taxon>
        <taxon>Polychaeta</taxon>
        <taxon>Sedentaria</taxon>
        <taxon>Canalipalpata</taxon>
        <taxon>Terebellida</taxon>
        <taxon>Terebelliformia</taxon>
        <taxon>Alvinellidae</taxon>
        <taxon>Paralvinella</taxon>
    </lineage>
</organism>
<dbReference type="InterPro" id="IPR029044">
    <property type="entry name" value="Nucleotide-diphossugar_trans"/>
</dbReference>
<gene>
    <name evidence="3" type="ORF">LSH36_662g01000</name>
</gene>
<dbReference type="EMBL" id="JAODUP010000662">
    <property type="protein sequence ID" value="KAK2145688.1"/>
    <property type="molecule type" value="Genomic_DNA"/>
</dbReference>
<dbReference type="InterPro" id="IPR005069">
    <property type="entry name" value="Nucl-diP-sugar_transferase"/>
</dbReference>
<evidence type="ECO:0000256" key="1">
    <source>
        <dbReference type="ARBA" id="ARBA00007033"/>
    </source>
</evidence>
<dbReference type="PANTHER" id="PTHR47032">
    <property type="entry name" value="UDP-D-XYLOSE:L-FUCOSE ALPHA-1,3-D-XYLOSYLTRANSFERASE-RELATED"/>
    <property type="match status" value="1"/>
</dbReference>
<dbReference type="Pfam" id="PF03407">
    <property type="entry name" value="Nucleotid_trans"/>
    <property type="match status" value="1"/>
</dbReference>
<dbReference type="Proteomes" id="UP001208570">
    <property type="component" value="Unassembled WGS sequence"/>
</dbReference>
<protein>
    <recommendedName>
        <fullName evidence="2">Nucleotide-diphospho-sugar transferase domain-containing protein</fullName>
    </recommendedName>
</protein>
<comment type="similarity">
    <text evidence="1">Belongs to the glycosyltransferase 77 family.</text>
</comment>
<dbReference type="PANTHER" id="PTHR47032:SF1">
    <property type="entry name" value="UDP-D-XYLOSE:L-FUCOSE ALPHA-1,3-D-XYLOSYLTRANSFERASE-RELATED"/>
    <property type="match status" value="1"/>
</dbReference>
<dbReference type="InterPro" id="IPR052636">
    <property type="entry name" value="UDP-D-xylose:L-fucose_XylT"/>
</dbReference>
<evidence type="ECO:0000259" key="2">
    <source>
        <dbReference type="Pfam" id="PF03407"/>
    </source>
</evidence>
<keyword evidence="4" id="KW-1185">Reference proteome</keyword>
<dbReference type="GO" id="GO:0005794">
    <property type="term" value="C:Golgi apparatus"/>
    <property type="evidence" value="ECO:0007669"/>
    <property type="project" value="TreeGrafter"/>
</dbReference>
<evidence type="ECO:0000313" key="3">
    <source>
        <dbReference type="EMBL" id="KAK2145688.1"/>
    </source>
</evidence>
<name>A0AAD9MVI9_9ANNE</name>
<reference evidence="3" key="1">
    <citation type="journal article" date="2023" name="Mol. Biol. Evol.">
        <title>Third-Generation Sequencing Reveals the Adaptive Role of the Epigenome in Three Deep-Sea Polychaetes.</title>
        <authorList>
            <person name="Perez M."/>
            <person name="Aroh O."/>
            <person name="Sun Y."/>
            <person name="Lan Y."/>
            <person name="Juniper S.K."/>
            <person name="Young C.R."/>
            <person name="Angers B."/>
            <person name="Qian P.Y."/>
        </authorList>
    </citation>
    <scope>NUCLEOTIDE SEQUENCE</scope>
    <source>
        <strain evidence="3">P08H-3</strain>
    </source>
</reference>
<proteinExistence type="inferred from homology"/>
<sequence length="569" mass="65578">MNPKYLPKTVCRRSRLLVLGIICCVLWLWGMVLLAEDYGVFNRLDVDADPVYSPNNGHRSPLKQNAINKTTVKRFPVLPIVGRAGMSTVAPLVENEVIPNGRNFIVRLAKSLTAFKREYLIVSLVDYGFVDMGLNFIRSAIENLKLRDVLFVICLDVESVKELERHGYWCLLLDLSDVGSPGAADFGSEEYYRKTNVKTWVVLQFLKLGRTILLSDVDVVLFKNPFPYFNCSSCDLHIQMDRELHNSGFVYVRSTDACISLYDKAWRFYLQYHTGHDQAYLNMAIRMMARNKSIAVEALSARRFPCGVYYFENDYRHFYNEPPCHECVMTHNNYMGTTSGKIYRFKENLLWLVDKDGYYSNTATKYLTYENPYDFGKATLELEREALLNAFIVAELTDRILILPSFRCCNCRTKSCDHPKTRCSLLSLFVVKTFDTVFSGRYREHSFLRNSLVPEKTKTGISPLVLFNTTVPDHVDISQYLDDEPSVKASLSLHFQQLTLAQADIRRVLNKYSSYPVIRLHSLYGSFQFDNITDGEGVNLLDKFRSGMQCGYYEQWEISMEEKVFGNFS</sequence>